<feature type="domain" description="HAT C-terminal dimerisation" evidence="1">
    <location>
        <begin position="104"/>
        <end position="181"/>
    </location>
</feature>
<name>A0A9Q3BEQ6_9BASI</name>
<dbReference type="InterPro" id="IPR012337">
    <property type="entry name" value="RNaseH-like_sf"/>
</dbReference>
<dbReference type="OrthoDB" id="3062869at2759"/>
<dbReference type="Pfam" id="PF05699">
    <property type="entry name" value="Dimer_Tnp_hAT"/>
    <property type="match status" value="1"/>
</dbReference>
<dbReference type="AlphaFoldDB" id="A0A9Q3BEQ6"/>
<dbReference type="GO" id="GO:0046983">
    <property type="term" value="F:protein dimerization activity"/>
    <property type="evidence" value="ECO:0007669"/>
    <property type="project" value="InterPro"/>
</dbReference>
<dbReference type="InterPro" id="IPR008906">
    <property type="entry name" value="HATC_C_dom"/>
</dbReference>
<dbReference type="SUPFAM" id="SSF53098">
    <property type="entry name" value="Ribonuclease H-like"/>
    <property type="match status" value="1"/>
</dbReference>
<keyword evidence="3" id="KW-1185">Reference proteome</keyword>
<reference evidence="2" key="1">
    <citation type="submission" date="2021-03" db="EMBL/GenBank/DDBJ databases">
        <title>Draft genome sequence of rust myrtle Austropuccinia psidii MF-1, a brazilian biotype.</title>
        <authorList>
            <person name="Quecine M.C."/>
            <person name="Pachon D.M.R."/>
            <person name="Bonatelli M.L."/>
            <person name="Correr F.H."/>
            <person name="Franceschini L.M."/>
            <person name="Leite T.F."/>
            <person name="Margarido G.R.A."/>
            <person name="Almeida C.A."/>
            <person name="Ferrarezi J.A."/>
            <person name="Labate C.A."/>
        </authorList>
    </citation>
    <scope>NUCLEOTIDE SEQUENCE</scope>
    <source>
        <strain evidence="2">MF-1</strain>
    </source>
</reference>
<dbReference type="Proteomes" id="UP000765509">
    <property type="component" value="Unassembled WGS sequence"/>
</dbReference>
<dbReference type="EMBL" id="AVOT02000657">
    <property type="protein sequence ID" value="MBW0463924.1"/>
    <property type="molecule type" value="Genomic_DNA"/>
</dbReference>
<comment type="caution">
    <text evidence="2">The sequence shown here is derived from an EMBL/GenBank/DDBJ whole genome shotgun (WGS) entry which is preliminary data.</text>
</comment>
<accession>A0A9Q3BEQ6</accession>
<dbReference type="PANTHER" id="PTHR47611:SF1">
    <property type="entry name" value="CCHC-TYPE DOMAIN-CONTAINING PROTEIN"/>
    <property type="match status" value="1"/>
</dbReference>
<evidence type="ECO:0000313" key="2">
    <source>
        <dbReference type="EMBL" id="MBW0463924.1"/>
    </source>
</evidence>
<proteinExistence type="predicted"/>
<evidence type="ECO:0000259" key="1">
    <source>
        <dbReference type="Pfam" id="PF05699"/>
    </source>
</evidence>
<sequence>MVCGSKYPTISQEIPSYILLIKHIDQAHHRYDVAPIVPEVTAMISKLPKYLTKLATFFEDDATKHFQSTHPLQVNVTIEKSNCIFDQMYPSTLPEHNTLEVKIQSYLMEPPEPKDTDIALFWKSCGTAFPTLVIMAQEYLGIPATSTPSERVFSGERKILTYQRSHLSSMHIEQLACVKDWSSGFAPIYSYH</sequence>
<protein>
    <recommendedName>
        <fullName evidence="1">HAT C-terminal dimerisation domain-containing protein</fullName>
    </recommendedName>
</protein>
<dbReference type="PANTHER" id="PTHR47611">
    <property type="entry name" value="HAT DIMERISATION DOMAIN, C-TERMINAL"/>
    <property type="match status" value="1"/>
</dbReference>
<organism evidence="2 3">
    <name type="scientific">Austropuccinia psidii MF-1</name>
    <dbReference type="NCBI Taxonomy" id="1389203"/>
    <lineage>
        <taxon>Eukaryota</taxon>
        <taxon>Fungi</taxon>
        <taxon>Dikarya</taxon>
        <taxon>Basidiomycota</taxon>
        <taxon>Pucciniomycotina</taxon>
        <taxon>Pucciniomycetes</taxon>
        <taxon>Pucciniales</taxon>
        <taxon>Sphaerophragmiaceae</taxon>
        <taxon>Austropuccinia</taxon>
    </lineage>
</organism>
<evidence type="ECO:0000313" key="3">
    <source>
        <dbReference type="Proteomes" id="UP000765509"/>
    </source>
</evidence>
<gene>
    <name evidence="2" type="ORF">O181_003639</name>
</gene>